<dbReference type="Pfam" id="PF00629">
    <property type="entry name" value="MAM"/>
    <property type="match status" value="1"/>
</dbReference>
<dbReference type="InterPro" id="IPR000998">
    <property type="entry name" value="MAM_dom"/>
</dbReference>
<keyword evidence="4" id="KW-1185">Reference proteome</keyword>
<comment type="caution">
    <text evidence="3">The sequence shown here is derived from an EMBL/GenBank/DDBJ whole genome shotgun (WGS) entry which is preliminary data.</text>
</comment>
<feature type="compositionally biased region" description="Polar residues" evidence="1">
    <location>
        <begin position="100"/>
        <end position="117"/>
    </location>
</feature>
<accession>A0A4Z2F4S0</accession>
<dbReference type="AlphaFoldDB" id="A0A4Z2F4S0"/>
<sequence length="237" mass="27383">MGIAHLDNKQTVMSKQINLKGKEPEKGVLISYAVSDLKIPLSYEVRLAPVTTYSTGDYVSRLIQYSEPYTYPRPSDHVCGFEDDRICGFSQDRSDVFDWTRQNHLTQNPKRSANTGPETDRSGTKEGERVRVCCAVLHGTTSSYRVRTVMENLEKSWNFKMVISRPGKVMEKNLNHKSFGKVMEVCYNHVFIYAEFEIINMFFKERRSEYKPAYALNTLHVLNCSCLYRDFSLVMDI</sequence>
<dbReference type="EMBL" id="SRLO01001645">
    <property type="protein sequence ID" value="TNN36216.1"/>
    <property type="molecule type" value="Genomic_DNA"/>
</dbReference>
<evidence type="ECO:0000313" key="4">
    <source>
        <dbReference type="Proteomes" id="UP000314294"/>
    </source>
</evidence>
<dbReference type="PROSITE" id="PS50060">
    <property type="entry name" value="MAM_2"/>
    <property type="match status" value="1"/>
</dbReference>
<gene>
    <name evidence="3" type="primary">MDGA1_0</name>
    <name evidence="3" type="ORF">EYF80_053619</name>
</gene>
<evidence type="ECO:0000313" key="3">
    <source>
        <dbReference type="EMBL" id="TNN36216.1"/>
    </source>
</evidence>
<dbReference type="Proteomes" id="UP000314294">
    <property type="component" value="Unassembled WGS sequence"/>
</dbReference>
<feature type="domain" description="MAM" evidence="2">
    <location>
        <begin position="77"/>
        <end position="122"/>
    </location>
</feature>
<organism evidence="3 4">
    <name type="scientific">Liparis tanakae</name>
    <name type="common">Tanaka's snailfish</name>
    <dbReference type="NCBI Taxonomy" id="230148"/>
    <lineage>
        <taxon>Eukaryota</taxon>
        <taxon>Metazoa</taxon>
        <taxon>Chordata</taxon>
        <taxon>Craniata</taxon>
        <taxon>Vertebrata</taxon>
        <taxon>Euteleostomi</taxon>
        <taxon>Actinopterygii</taxon>
        <taxon>Neopterygii</taxon>
        <taxon>Teleostei</taxon>
        <taxon>Neoteleostei</taxon>
        <taxon>Acanthomorphata</taxon>
        <taxon>Eupercaria</taxon>
        <taxon>Perciformes</taxon>
        <taxon>Cottioidei</taxon>
        <taxon>Cottales</taxon>
        <taxon>Liparidae</taxon>
        <taxon>Liparis</taxon>
    </lineage>
</organism>
<reference evidence="3 4" key="1">
    <citation type="submission" date="2019-03" db="EMBL/GenBank/DDBJ databases">
        <title>First draft genome of Liparis tanakae, snailfish: a comprehensive survey of snailfish specific genes.</title>
        <authorList>
            <person name="Kim W."/>
            <person name="Song I."/>
            <person name="Jeong J.-H."/>
            <person name="Kim D."/>
            <person name="Kim S."/>
            <person name="Ryu S."/>
            <person name="Song J.Y."/>
            <person name="Lee S.K."/>
        </authorList>
    </citation>
    <scope>NUCLEOTIDE SEQUENCE [LARGE SCALE GENOMIC DNA]</scope>
    <source>
        <tissue evidence="3">Muscle</tissue>
    </source>
</reference>
<dbReference type="OrthoDB" id="6107927at2759"/>
<name>A0A4Z2F4S0_9TELE</name>
<evidence type="ECO:0000256" key="1">
    <source>
        <dbReference type="SAM" id="MobiDB-lite"/>
    </source>
</evidence>
<evidence type="ECO:0000259" key="2">
    <source>
        <dbReference type="PROSITE" id="PS50060"/>
    </source>
</evidence>
<protein>
    <submittedName>
        <fullName evidence="3">MAM domain-containing glycosylphosphatidylinositol anchor protein 1</fullName>
    </submittedName>
</protein>
<dbReference type="GO" id="GO:0016020">
    <property type="term" value="C:membrane"/>
    <property type="evidence" value="ECO:0007669"/>
    <property type="project" value="InterPro"/>
</dbReference>
<dbReference type="Gene3D" id="2.60.120.200">
    <property type="match status" value="1"/>
</dbReference>
<feature type="region of interest" description="Disordered" evidence="1">
    <location>
        <begin position="100"/>
        <end position="126"/>
    </location>
</feature>
<proteinExistence type="predicted"/>